<accession>A0A174S454</accession>
<proteinExistence type="predicted"/>
<evidence type="ECO:0000313" key="6">
    <source>
        <dbReference type="Proteomes" id="UP000462922"/>
    </source>
</evidence>
<dbReference type="Proteomes" id="UP000462922">
    <property type="component" value="Unassembled WGS sequence"/>
</dbReference>
<gene>
    <name evidence="3" type="ORF">EH214_03334</name>
    <name evidence="1" type="ORF">F9Z94_15460</name>
    <name evidence="2" type="ORF">GAY76_14815</name>
</gene>
<dbReference type="EMBL" id="RWHZ01000053">
    <property type="protein sequence ID" value="TSE47485.1"/>
    <property type="molecule type" value="Genomic_DNA"/>
</dbReference>
<dbReference type="EMBL" id="WDAX01000035">
    <property type="protein sequence ID" value="KAB6571393.1"/>
    <property type="molecule type" value="Genomic_DNA"/>
</dbReference>
<protein>
    <recommendedName>
        <fullName evidence="7">DGQHR domain-containing protein</fullName>
    </recommendedName>
</protein>
<reference evidence="1 5" key="3">
    <citation type="submission" date="2019-10" db="EMBL/GenBank/DDBJ databases">
        <title>Genome Sequence and Assembly of iSURF_14.</title>
        <authorList>
            <person name="Wucher B.R."/>
            <person name="Ruoff K.L."/>
            <person name="Price C.E."/>
            <person name="Valls R.R."/>
            <person name="O'Toole G.A."/>
        </authorList>
    </citation>
    <scope>NUCLEOTIDE SEQUENCE [LARGE SCALE GENOMIC DNA]</scope>
    <source>
        <strain evidence="1 5">ANK132K_3B</strain>
    </source>
</reference>
<sequence>MKKIYLDVKVVANNEVRNVAFAQGINRTINLNNVEKILAIMKVKGYRKAEMVQVIKAEEAIKTGDIVLVDINGKEIAPSEAANYFLVVDGQHRTVAASLYNEWARDNKQNEIVVPAIIVELQDETIAEYINDINITKKEWGTPDYVRGAANINPENEFLKRYNELIKSESNPNGYSISTLNLIFCGSNNAISKSDFSLLCSGKKEKGKKTKKPIIPAHNMEVGNKFIKICKDKGFKDADIAKRYLITEFNNIKITTSSVDEAYKIFQSITANDKTAMFNSNSNLDENLVISQFKEIKERHNAKQVNKTTIVMQPSSTKEEMTDEATEDIPYAEVEEAEDIIGTPFGLLRKK</sequence>
<evidence type="ECO:0000313" key="1">
    <source>
        <dbReference type="EMBL" id="KAB5435325.1"/>
    </source>
</evidence>
<comment type="caution">
    <text evidence="3">The sequence shown here is derived from an EMBL/GenBank/DDBJ whole genome shotgun (WGS) entry which is preliminary data.</text>
</comment>
<dbReference type="Proteomes" id="UP000408523">
    <property type="component" value="Unassembled WGS sequence"/>
</dbReference>
<dbReference type="RefSeq" id="WP_057279492.1">
    <property type="nucleotide sequence ID" value="NZ_CAXTBE010000027.1"/>
</dbReference>
<evidence type="ECO:0000313" key="3">
    <source>
        <dbReference type="EMBL" id="TSE47485.1"/>
    </source>
</evidence>
<reference evidence="3 4" key="1">
    <citation type="journal article" date="2019" name="Nat. Commun.">
        <title>Gram positive-like bacteriocins with broad spectrum anti-Bacteroidales activity encoded on mobile elements of the human gut microbiota.</title>
        <authorList>
            <person name="Bechon N."/>
            <person name="Coyne M.J.Jr."/>
            <person name="Laclare-Mceneany V."/>
            <person name="Chatzidaki-Livanis M."/>
            <person name="Ghigo J.-M."/>
            <person name="Comstock L.E."/>
        </authorList>
    </citation>
    <scope>NUCLEOTIDE SEQUENCE [LARGE SCALE GENOMIC DNA]</scope>
    <source>
        <strain evidence="3 4">CL01T12C17</strain>
    </source>
</reference>
<evidence type="ECO:0000313" key="4">
    <source>
        <dbReference type="Proteomes" id="UP000408523"/>
    </source>
</evidence>
<evidence type="ECO:0000313" key="5">
    <source>
        <dbReference type="Proteomes" id="UP000462885"/>
    </source>
</evidence>
<dbReference type="AlphaFoldDB" id="A0A174S454"/>
<dbReference type="Proteomes" id="UP000462885">
    <property type="component" value="Unassembled WGS sequence"/>
</dbReference>
<dbReference type="EMBL" id="WCIF01000019">
    <property type="protein sequence ID" value="KAB5435325.1"/>
    <property type="molecule type" value="Genomic_DNA"/>
</dbReference>
<reference evidence="2 6" key="2">
    <citation type="journal article" date="2019" name="Nat. Med.">
        <title>A library of human gut bacterial isolates paired with longitudinal multiomics data enables mechanistic microbiome research.</title>
        <authorList>
            <person name="Poyet M."/>
            <person name="Groussin M."/>
            <person name="Gibbons S.M."/>
            <person name="Avila-Pacheco J."/>
            <person name="Jiang X."/>
            <person name="Kearney S.M."/>
            <person name="Perrotta A.R."/>
            <person name="Berdy B."/>
            <person name="Zhao S."/>
            <person name="Lieberman T.D."/>
            <person name="Swanson P.K."/>
            <person name="Smith M."/>
            <person name="Roesemann S."/>
            <person name="Alexander J.E."/>
            <person name="Rich S.A."/>
            <person name="Livny J."/>
            <person name="Vlamakis H."/>
            <person name="Clish C."/>
            <person name="Bullock K."/>
            <person name="Deik A."/>
            <person name="Scott J."/>
            <person name="Pierce K.A."/>
            <person name="Xavier R.J."/>
            <person name="Alm E.J."/>
        </authorList>
    </citation>
    <scope>NUCLEOTIDE SEQUENCE [LARGE SCALE GENOMIC DNA]</scope>
    <source>
        <strain evidence="2 6">BIOML-A110</strain>
    </source>
</reference>
<name>A0A174S454_PHOVU</name>
<evidence type="ECO:0008006" key="7">
    <source>
        <dbReference type="Google" id="ProtNLM"/>
    </source>
</evidence>
<evidence type="ECO:0000313" key="2">
    <source>
        <dbReference type="EMBL" id="KAB6571393.1"/>
    </source>
</evidence>
<organism evidence="3 4">
    <name type="scientific">Phocaeicola vulgatus</name>
    <name type="common">Bacteroides vulgatus</name>
    <dbReference type="NCBI Taxonomy" id="821"/>
    <lineage>
        <taxon>Bacteria</taxon>
        <taxon>Pseudomonadati</taxon>
        <taxon>Bacteroidota</taxon>
        <taxon>Bacteroidia</taxon>
        <taxon>Bacteroidales</taxon>
        <taxon>Bacteroidaceae</taxon>
        <taxon>Phocaeicola</taxon>
    </lineage>
</organism>